<evidence type="ECO:0000313" key="3">
    <source>
        <dbReference type="Proteomes" id="UP000742098"/>
    </source>
</evidence>
<protein>
    <submittedName>
        <fullName evidence="2">Uncharacterized protein</fullName>
    </submittedName>
</protein>
<accession>A0A921H1Q9</accession>
<evidence type="ECO:0000313" key="2">
    <source>
        <dbReference type="EMBL" id="HJF69446.1"/>
    </source>
</evidence>
<name>A0A921H1Q9_9BACT</name>
<feature type="transmembrane region" description="Helical" evidence="1">
    <location>
        <begin position="50"/>
        <end position="68"/>
    </location>
</feature>
<reference evidence="2" key="2">
    <citation type="submission" date="2021-09" db="EMBL/GenBank/DDBJ databases">
        <authorList>
            <person name="Gilroy R."/>
        </authorList>
    </citation>
    <scope>NUCLEOTIDE SEQUENCE</scope>
    <source>
        <strain evidence="2">6966</strain>
    </source>
</reference>
<keyword evidence="1" id="KW-0812">Transmembrane</keyword>
<proteinExistence type="predicted"/>
<reference evidence="2" key="1">
    <citation type="journal article" date="2021" name="PeerJ">
        <title>Extensive microbial diversity within the chicken gut microbiome revealed by metagenomics and culture.</title>
        <authorList>
            <person name="Gilroy R."/>
            <person name="Ravi A."/>
            <person name="Getino M."/>
            <person name="Pursley I."/>
            <person name="Horton D.L."/>
            <person name="Alikhan N.F."/>
            <person name="Baker D."/>
            <person name="Gharbi K."/>
            <person name="Hall N."/>
            <person name="Watson M."/>
            <person name="Adriaenssens E.M."/>
            <person name="Foster-Nyarko E."/>
            <person name="Jarju S."/>
            <person name="Secka A."/>
            <person name="Antonio M."/>
            <person name="Oren A."/>
            <person name="Chaudhuri R.R."/>
            <person name="La Ragione R."/>
            <person name="Hildebrand F."/>
            <person name="Pallen M.J."/>
        </authorList>
    </citation>
    <scope>NUCLEOTIDE SEQUENCE</scope>
    <source>
        <strain evidence="2">6966</strain>
    </source>
</reference>
<dbReference type="AlphaFoldDB" id="A0A921H1Q9"/>
<dbReference type="Proteomes" id="UP000742098">
    <property type="component" value="Unassembled WGS sequence"/>
</dbReference>
<sequence>MRTDMVGGTVYFNVNIFYYLTTFVSQFYPIILICYFFSITNLHYSRSYNYLLLFSSTAYIVNVLASVGRDGF</sequence>
<keyword evidence="1" id="KW-0472">Membrane</keyword>
<keyword evidence="1" id="KW-1133">Transmembrane helix</keyword>
<evidence type="ECO:0000256" key="1">
    <source>
        <dbReference type="SAM" id="Phobius"/>
    </source>
</evidence>
<organism evidence="2 3">
    <name type="scientific">Butyricimonas virosa</name>
    <dbReference type="NCBI Taxonomy" id="544645"/>
    <lineage>
        <taxon>Bacteria</taxon>
        <taxon>Pseudomonadati</taxon>
        <taxon>Bacteroidota</taxon>
        <taxon>Bacteroidia</taxon>
        <taxon>Bacteroidales</taxon>
        <taxon>Odoribacteraceae</taxon>
        <taxon>Butyricimonas</taxon>
    </lineage>
</organism>
<feature type="transmembrane region" description="Helical" evidence="1">
    <location>
        <begin position="16"/>
        <end position="38"/>
    </location>
</feature>
<dbReference type="EMBL" id="DYVS01000033">
    <property type="protein sequence ID" value="HJF69446.1"/>
    <property type="molecule type" value="Genomic_DNA"/>
</dbReference>
<comment type="caution">
    <text evidence="2">The sequence shown here is derived from an EMBL/GenBank/DDBJ whole genome shotgun (WGS) entry which is preliminary data.</text>
</comment>
<feature type="non-terminal residue" evidence="2">
    <location>
        <position position="72"/>
    </location>
</feature>
<gene>
    <name evidence="2" type="ORF">K8V05_01670</name>
</gene>